<dbReference type="Proteomes" id="UP000182658">
    <property type="component" value="Unassembled WGS sequence"/>
</dbReference>
<dbReference type="AlphaFoldDB" id="A0A1J7JRP2"/>
<feature type="compositionally biased region" description="Polar residues" evidence="1">
    <location>
        <begin position="1"/>
        <end position="10"/>
    </location>
</feature>
<protein>
    <recommendedName>
        <fullName evidence="4">F-box domain-containing protein</fullName>
    </recommendedName>
</protein>
<dbReference type="EMBL" id="KV875095">
    <property type="protein sequence ID" value="OIW32036.1"/>
    <property type="molecule type" value="Genomic_DNA"/>
</dbReference>
<dbReference type="InterPro" id="IPR036047">
    <property type="entry name" value="F-box-like_dom_sf"/>
</dbReference>
<dbReference type="SUPFAM" id="SSF81383">
    <property type="entry name" value="F-box domain"/>
    <property type="match status" value="1"/>
</dbReference>
<evidence type="ECO:0000313" key="3">
    <source>
        <dbReference type="Proteomes" id="UP000182658"/>
    </source>
</evidence>
<keyword evidence="3" id="KW-1185">Reference proteome</keyword>
<dbReference type="InParanoid" id="A0A1J7JRP2"/>
<gene>
    <name evidence="2" type="ORF">CONLIGDRAFT_641794</name>
</gene>
<reference evidence="2 3" key="1">
    <citation type="submission" date="2016-10" db="EMBL/GenBank/DDBJ databases">
        <title>Draft genome sequence of Coniochaeta ligniaria NRRL30616, a lignocellulolytic fungus for bioabatement of inhibitors in plant biomass hydrolysates.</title>
        <authorList>
            <consortium name="DOE Joint Genome Institute"/>
            <person name="Jimenez D.J."/>
            <person name="Hector R.E."/>
            <person name="Riley R."/>
            <person name="Sun H."/>
            <person name="Grigoriev I.V."/>
            <person name="Van Elsas J.D."/>
            <person name="Nichols N.N."/>
        </authorList>
    </citation>
    <scope>NUCLEOTIDE SEQUENCE [LARGE SCALE GENOMIC DNA]</scope>
    <source>
        <strain evidence="2 3">NRRL 30616</strain>
    </source>
</reference>
<name>A0A1J7JRP2_9PEZI</name>
<accession>A0A1J7JRP2</accession>
<proteinExistence type="predicted"/>
<evidence type="ECO:0008006" key="4">
    <source>
        <dbReference type="Google" id="ProtNLM"/>
    </source>
</evidence>
<evidence type="ECO:0000256" key="1">
    <source>
        <dbReference type="SAM" id="MobiDB-lite"/>
    </source>
</evidence>
<sequence>MSGPTAATSVEQDDKLSLSKEAAPPSRLDGLPPEIILDIFYELLDSTGSVRGLCPLTATSKHFYSCFKDSEFAIFRRAINILLKGDLNFCDFLIKAGVLRSIKPWPTSPAMVNEALMPLITGCCLFDITGKGQGFTEAERSQINCSMYRGILYWVASAVRYHEFCLVWSRSDDTRFLRHAPSSDNTGRAVSTARMKVGLPAISEPLARHPFDCLRIVEQAHTNIRVYNY</sequence>
<evidence type="ECO:0000313" key="2">
    <source>
        <dbReference type="EMBL" id="OIW32036.1"/>
    </source>
</evidence>
<feature type="region of interest" description="Disordered" evidence="1">
    <location>
        <begin position="1"/>
        <end position="25"/>
    </location>
</feature>
<organism evidence="2 3">
    <name type="scientific">Coniochaeta ligniaria NRRL 30616</name>
    <dbReference type="NCBI Taxonomy" id="1408157"/>
    <lineage>
        <taxon>Eukaryota</taxon>
        <taxon>Fungi</taxon>
        <taxon>Dikarya</taxon>
        <taxon>Ascomycota</taxon>
        <taxon>Pezizomycotina</taxon>
        <taxon>Sordariomycetes</taxon>
        <taxon>Sordariomycetidae</taxon>
        <taxon>Coniochaetales</taxon>
        <taxon>Coniochaetaceae</taxon>
        <taxon>Coniochaeta</taxon>
    </lineage>
</organism>